<dbReference type="InterPro" id="IPR016972">
    <property type="entry name" value="UCP031279"/>
</dbReference>
<dbReference type="KEGG" id="cmos:111463079"/>
<accession>A0A6J1HD82</accession>
<dbReference type="PANTHER" id="PTHR33526:SF4">
    <property type="entry name" value="OS07G0123800 PROTEIN"/>
    <property type="match status" value="1"/>
</dbReference>
<sequence length="164" mass="18323">MELKNGGETKKTRGGNKLRQFVKASARLLSKVRDFYIGNLTDCSNHLDYVMALSGPVGQVPIHLPKSYSVGSTASSRGGGDDYGELLRAASTRSLEKKVEPDLEIQVARKSPMAEPRIVPRSRSVGIGRIDEEKSYEFEEDFKAGNTYAYPRSRSYAVHRRRRV</sequence>
<gene>
    <name evidence="2" type="primary">LOC111463079</name>
</gene>
<dbReference type="PIRSF" id="PIRSF031279">
    <property type="entry name" value="UCP031279"/>
    <property type="match status" value="1"/>
</dbReference>
<evidence type="ECO:0000313" key="2">
    <source>
        <dbReference type="RefSeq" id="XP_022962657.1"/>
    </source>
</evidence>
<dbReference type="RefSeq" id="XP_022962657.1">
    <property type="nucleotide sequence ID" value="XM_023106889.1"/>
</dbReference>
<evidence type="ECO:0000313" key="1">
    <source>
        <dbReference type="Proteomes" id="UP000504609"/>
    </source>
</evidence>
<dbReference type="AlphaFoldDB" id="A0A6J1HD82"/>
<keyword evidence="1" id="KW-1185">Reference proteome</keyword>
<reference evidence="2" key="1">
    <citation type="submission" date="2025-08" db="UniProtKB">
        <authorList>
            <consortium name="RefSeq"/>
        </authorList>
    </citation>
    <scope>IDENTIFICATION</scope>
    <source>
        <tissue evidence="2">Young leaves</tissue>
    </source>
</reference>
<dbReference type="PANTHER" id="PTHR33526">
    <property type="entry name" value="OS07G0123800 PROTEIN"/>
    <property type="match status" value="1"/>
</dbReference>
<dbReference type="GeneID" id="111463079"/>
<protein>
    <submittedName>
        <fullName evidence="2">Uncharacterized protein LOC111463079</fullName>
    </submittedName>
</protein>
<dbReference type="Proteomes" id="UP000504609">
    <property type="component" value="Unplaced"/>
</dbReference>
<proteinExistence type="predicted"/>
<organism evidence="1 2">
    <name type="scientific">Cucurbita moschata</name>
    <name type="common">Winter crookneck squash</name>
    <name type="synonym">Cucurbita pepo var. moschata</name>
    <dbReference type="NCBI Taxonomy" id="3662"/>
    <lineage>
        <taxon>Eukaryota</taxon>
        <taxon>Viridiplantae</taxon>
        <taxon>Streptophyta</taxon>
        <taxon>Embryophyta</taxon>
        <taxon>Tracheophyta</taxon>
        <taxon>Spermatophyta</taxon>
        <taxon>Magnoliopsida</taxon>
        <taxon>eudicotyledons</taxon>
        <taxon>Gunneridae</taxon>
        <taxon>Pentapetalae</taxon>
        <taxon>rosids</taxon>
        <taxon>fabids</taxon>
        <taxon>Cucurbitales</taxon>
        <taxon>Cucurbitaceae</taxon>
        <taxon>Cucurbiteae</taxon>
        <taxon>Cucurbita</taxon>
    </lineage>
</organism>
<name>A0A6J1HD82_CUCMO</name>